<accession>A0AAW9NL87</accession>
<evidence type="ECO:0000313" key="2">
    <source>
        <dbReference type="Proteomes" id="UP001344888"/>
    </source>
</evidence>
<protein>
    <recommendedName>
        <fullName evidence="3">Replication initiation protein</fullName>
    </recommendedName>
</protein>
<comment type="caution">
    <text evidence="1">The sequence shown here is derived from an EMBL/GenBank/DDBJ whole genome shotgun (WGS) entry which is preliminary data.</text>
</comment>
<proteinExistence type="predicted"/>
<name>A0AAW9NL87_9BACL</name>
<keyword evidence="2" id="KW-1185">Reference proteome</keyword>
<gene>
    <name evidence="1" type="ORF">P9B03_02195</name>
</gene>
<reference evidence="1 2" key="1">
    <citation type="submission" date="2023-03" db="EMBL/GenBank/DDBJ databases">
        <title>Bacillus Genome Sequencing.</title>
        <authorList>
            <person name="Dunlap C."/>
        </authorList>
    </citation>
    <scope>NUCLEOTIDE SEQUENCE [LARGE SCALE GENOMIC DNA]</scope>
    <source>
        <strain evidence="1 2">B-59205</strain>
    </source>
</reference>
<evidence type="ECO:0000313" key="1">
    <source>
        <dbReference type="EMBL" id="MEC1177282.1"/>
    </source>
</evidence>
<evidence type="ECO:0008006" key="3">
    <source>
        <dbReference type="Google" id="ProtNLM"/>
    </source>
</evidence>
<dbReference type="AlphaFoldDB" id="A0AAW9NL87"/>
<dbReference type="EMBL" id="JARSFG010000003">
    <property type="protein sequence ID" value="MEC1177282.1"/>
    <property type="molecule type" value="Genomic_DNA"/>
</dbReference>
<organism evidence="1 2">
    <name type="scientific">Metasolibacillus meyeri</name>
    <dbReference type="NCBI Taxonomy" id="1071052"/>
    <lineage>
        <taxon>Bacteria</taxon>
        <taxon>Bacillati</taxon>
        <taxon>Bacillota</taxon>
        <taxon>Bacilli</taxon>
        <taxon>Bacillales</taxon>
        <taxon>Caryophanaceae</taxon>
        <taxon>Metasolibacillus</taxon>
    </lineage>
</organism>
<sequence>MKVLDGIQFFDAEQQYLKLYEYEQAHESHKKLTAASVVTYLLLRSACDSAGQIYEADFNLKELSSKMDLPYSSMHNGYHRLFEIGLLTIKRIAGHTYITLPIVAAHLPDKEDSEISSYFRIPRMLFQGGFLKQFIKSRDVRGLLGLLDLLNGLFREWGRKRSTTLKRKKETLLKKIKQSKYAFKNWLQRVLSNEVDSPIVVKEETDELFELTLAEAAFVEREKDEEFEKFNAATRNTLLSFVKSSRMKYRKVDVEDFQWACQQELTEPLYRGIAEFIAYEQDYADKVARGLINGPGIEQEQLQLKSLLRERKLMIPEILSAAITELEQKSKSFEIKSIGAYFRKTLRIQIRTALKDDPGLRLAIAASYKEQSLPVPTHLR</sequence>
<dbReference type="RefSeq" id="WP_326121569.1">
    <property type="nucleotide sequence ID" value="NZ_JARSFG010000003.1"/>
</dbReference>
<dbReference type="Proteomes" id="UP001344888">
    <property type="component" value="Unassembled WGS sequence"/>
</dbReference>